<dbReference type="InterPro" id="IPR058163">
    <property type="entry name" value="LysR-type_TF_proteobact-type"/>
</dbReference>
<protein>
    <submittedName>
        <fullName evidence="6">LysR substrate-binding domain-containing protein</fullName>
    </submittedName>
</protein>
<dbReference type="SUPFAM" id="SSF53850">
    <property type="entry name" value="Periplasmic binding protein-like II"/>
    <property type="match status" value="1"/>
</dbReference>
<dbReference type="GO" id="GO:0043565">
    <property type="term" value="F:sequence-specific DNA binding"/>
    <property type="evidence" value="ECO:0007669"/>
    <property type="project" value="TreeGrafter"/>
</dbReference>
<dbReference type="InterPro" id="IPR036390">
    <property type="entry name" value="WH_DNA-bd_sf"/>
</dbReference>
<evidence type="ECO:0000259" key="5">
    <source>
        <dbReference type="PROSITE" id="PS50931"/>
    </source>
</evidence>
<dbReference type="GO" id="GO:0003700">
    <property type="term" value="F:DNA-binding transcription factor activity"/>
    <property type="evidence" value="ECO:0007669"/>
    <property type="project" value="InterPro"/>
</dbReference>
<proteinExistence type="inferred from homology"/>
<sequence>MHKRKRLPPLKALKVFEVSARLGSFARAAQELCVTQTAVSHQVKMLEEFVGGLLFERVSSGLVLTPLGQTIRPGIVAGFESFESAMALLPRPQPRSVETLIISALPSFTQEWLMPRLEEFRTQRPDIDVMVRTDYKMVDLADSDVDLAIRFSRADFGRDLKADLLSNEQVFPVCSPDILDQPAGSYTRDDLKRFTLLNSSVRMVHEPWMSWELWLEEAGFEHTDVTSGPCFSDPLLILRAAVAGRGLVLGRSMLVRDHLRSGRLVAPFSGWAKPILSSYFVVSTVQKARLEKVVALRTWLLDCAQREAAEGAGGTPPAAAQEASLDRA</sequence>
<evidence type="ECO:0000313" key="7">
    <source>
        <dbReference type="Proteomes" id="UP001139447"/>
    </source>
</evidence>
<dbReference type="PROSITE" id="PS50931">
    <property type="entry name" value="HTH_LYSR"/>
    <property type="match status" value="1"/>
</dbReference>
<dbReference type="Proteomes" id="UP001139447">
    <property type="component" value="Unassembled WGS sequence"/>
</dbReference>
<accession>A0A9X1VW08</accession>
<dbReference type="InterPro" id="IPR000847">
    <property type="entry name" value="LysR_HTH_N"/>
</dbReference>
<keyword evidence="4" id="KW-0804">Transcription</keyword>
<feature type="domain" description="HTH lysR-type" evidence="5">
    <location>
        <begin position="8"/>
        <end position="65"/>
    </location>
</feature>
<dbReference type="RefSeq" id="WP_243307774.1">
    <property type="nucleotide sequence ID" value="NZ_JALGBI010000002.1"/>
</dbReference>
<keyword evidence="3" id="KW-0238">DNA-binding</keyword>
<evidence type="ECO:0000256" key="1">
    <source>
        <dbReference type="ARBA" id="ARBA00009437"/>
    </source>
</evidence>
<name>A0A9X1VW08_9BURK</name>
<dbReference type="CDD" id="cd08432">
    <property type="entry name" value="PBP2_GcdR_TrpI_HvrB_AmpR_like"/>
    <property type="match status" value="1"/>
</dbReference>
<keyword evidence="2" id="KW-0805">Transcription regulation</keyword>
<reference evidence="6" key="1">
    <citation type="submission" date="2022-03" db="EMBL/GenBank/DDBJ databases">
        <authorList>
            <person name="Woo C.Y."/>
        </authorList>
    </citation>
    <scope>NUCLEOTIDE SEQUENCE</scope>
    <source>
        <strain evidence="6">CYS-02</strain>
    </source>
</reference>
<keyword evidence="7" id="KW-1185">Reference proteome</keyword>
<dbReference type="Gene3D" id="3.40.190.10">
    <property type="entry name" value="Periplasmic binding protein-like II"/>
    <property type="match status" value="2"/>
</dbReference>
<dbReference type="GO" id="GO:0006351">
    <property type="term" value="P:DNA-templated transcription"/>
    <property type="evidence" value="ECO:0007669"/>
    <property type="project" value="TreeGrafter"/>
</dbReference>
<dbReference type="AlphaFoldDB" id="A0A9X1VW08"/>
<dbReference type="InterPro" id="IPR036388">
    <property type="entry name" value="WH-like_DNA-bd_sf"/>
</dbReference>
<gene>
    <name evidence="6" type="ORF">MMF98_16510</name>
</gene>
<evidence type="ECO:0000256" key="2">
    <source>
        <dbReference type="ARBA" id="ARBA00023015"/>
    </source>
</evidence>
<evidence type="ECO:0000256" key="3">
    <source>
        <dbReference type="ARBA" id="ARBA00023125"/>
    </source>
</evidence>
<dbReference type="EMBL" id="JALGBI010000002">
    <property type="protein sequence ID" value="MCJ0764821.1"/>
    <property type="molecule type" value="Genomic_DNA"/>
</dbReference>
<dbReference type="Pfam" id="PF00126">
    <property type="entry name" value="HTH_1"/>
    <property type="match status" value="1"/>
</dbReference>
<comment type="caution">
    <text evidence="6">The sequence shown here is derived from an EMBL/GenBank/DDBJ whole genome shotgun (WGS) entry which is preliminary data.</text>
</comment>
<evidence type="ECO:0000256" key="4">
    <source>
        <dbReference type="ARBA" id="ARBA00023163"/>
    </source>
</evidence>
<organism evidence="6 7">
    <name type="scientific">Variovorax terrae</name>
    <dbReference type="NCBI Taxonomy" id="2923278"/>
    <lineage>
        <taxon>Bacteria</taxon>
        <taxon>Pseudomonadati</taxon>
        <taxon>Pseudomonadota</taxon>
        <taxon>Betaproteobacteria</taxon>
        <taxon>Burkholderiales</taxon>
        <taxon>Comamonadaceae</taxon>
        <taxon>Variovorax</taxon>
    </lineage>
</organism>
<comment type="similarity">
    <text evidence="1">Belongs to the LysR transcriptional regulatory family.</text>
</comment>
<dbReference type="Gene3D" id="1.10.10.10">
    <property type="entry name" value="Winged helix-like DNA-binding domain superfamily/Winged helix DNA-binding domain"/>
    <property type="match status" value="1"/>
</dbReference>
<dbReference type="PANTHER" id="PTHR30537:SF26">
    <property type="entry name" value="GLYCINE CLEAVAGE SYSTEM TRANSCRIPTIONAL ACTIVATOR"/>
    <property type="match status" value="1"/>
</dbReference>
<dbReference type="PRINTS" id="PR00039">
    <property type="entry name" value="HTHLYSR"/>
</dbReference>
<dbReference type="Pfam" id="PF03466">
    <property type="entry name" value="LysR_substrate"/>
    <property type="match status" value="1"/>
</dbReference>
<dbReference type="SUPFAM" id="SSF46785">
    <property type="entry name" value="Winged helix' DNA-binding domain"/>
    <property type="match status" value="1"/>
</dbReference>
<evidence type="ECO:0000313" key="6">
    <source>
        <dbReference type="EMBL" id="MCJ0764821.1"/>
    </source>
</evidence>
<dbReference type="InterPro" id="IPR005119">
    <property type="entry name" value="LysR_subst-bd"/>
</dbReference>
<dbReference type="PANTHER" id="PTHR30537">
    <property type="entry name" value="HTH-TYPE TRANSCRIPTIONAL REGULATOR"/>
    <property type="match status" value="1"/>
</dbReference>